<dbReference type="PROSITE" id="PS50157">
    <property type="entry name" value="ZINC_FINGER_C2H2_2"/>
    <property type="match status" value="5"/>
</dbReference>
<dbReference type="SMART" id="SM00868">
    <property type="entry name" value="zf-AD"/>
    <property type="match status" value="1"/>
</dbReference>
<keyword evidence="11" id="KW-1185">Reference proteome</keyword>
<feature type="domain" description="C2H2-type" evidence="8">
    <location>
        <begin position="291"/>
        <end position="318"/>
    </location>
</feature>
<keyword evidence="3 5" id="KW-0863">Zinc-finger</keyword>
<evidence type="ECO:0000313" key="11">
    <source>
        <dbReference type="Proteomes" id="UP000069940"/>
    </source>
</evidence>
<feature type="binding site" evidence="6">
    <location>
        <position position="66"/>
    </location>
    <ligand>
        <name>Zn(2+)</name>
        <dbReference type="ChEBI" id="CHEBI:29105"/>
    </ligand>
</feature>
<sequence>MDTEGKSIPSDDPNGYCRLCFSDRNLVSLFGYDAQHRQQWLDEISNCTGVKIEANENRPSSICWRCAVAVEDFQLFRKRCLANDAIIQSKYSNTVVKHGNVEWLISIPVSEHTADLISDENDSLLEPMIKPQSSSESNHEELTSEKINGLNADDSQIARSVSCHLCRNEFGTRQSLYVHFKEQHSEHGRPFKCDLCQATFKRKSHLDDHVSSHTGEVRYACKFCGEKFLRAKPLMRHRKNCHKEFPLKIKPSKSQPAQSEGQFKCNYCPKSFKHRPSLNFHVKSHYDLLPFVCEQCDARFVSNNGLLIHRGKHHPDTVNAFRTVSPASLEPIKRVKCTLCTRNFGEQRYLLQHMRFMHPKESEGQNNQEAESGMAVEDPIEKQTDVNTEPEAVTIKFEVEDNDDEVGYS</sequence>
<accession>A0ABM1Y9N1</accession>
<dbReference type="EnsemblMetazoa" id="AALFPA23_007064.R9366">
    <property type="protein sequence ID" value="AALFPA23_007064.P9366"/>
    <property type="gene ID" value="AALFPA23_007064"/>
</dbReference>
<dbReference type="Pfam" id="PF00096">
    <property type="entry name" value="zf-C2H2"/>
    <property type="match status" value="2"/>
</dbReference>
<keyword evidence="1 6" id="KW-0479">Metal-binding</keyword>
<keyword evidence="2" id="KW-0677">Repeat</keyword>
<evidence type="ECO:0000256" key="6">
    <source>
        <dbReference type="PROSITE-ProRule" id="PRU01263"/>
    </source>
</evidence>
<reference evidence="10" key="2">
    <citation type="submission" date="2025-05" db="UniProtKB">
        <authorList>
            <consortium name="EnsemblMetazoa"/>
        </authorList>
    </citation>
    <scope>IDENTIFICATION</scope>
    <source>
        <strain evidence="10">Foshan</strain>
    </source>
</reference>
<dbReference type="InterPro" id="IPR012934">
    <property type="entry name" value="Znf_AD"/>
</dbReference>
<feature type="domain" description="C2H2-type" evidence="8">
    <location>
        <begin position="191"/>
        <end position="218"/>
    </location>
</feature>
<dbReference type="Proteomes" id="UP000069940">
    <property type="component" value="Unassembled WGS sequence"/>
</dbReference>
<feature type="domain" description="C2H2-type" evidence="8">
    <location>
        <begin position="335"/>
        <end position="363"/>
    </location>
</feature>
<evidence type="ECO:0000259" key="9">
    <source>
        <dbReference type="PROSITE" id="PS51915"/>
    </source>
</evidence>
<feature type="binding site" evidence="6">
    <location>
        <position position="20"/>
    </location>
    <ligand>
        <name>Zn(2+)</name>
        <dbReference type="ChEBI" id="CHEBI:29105"/>
    </ligand>
</feature>
<dbReference type="GeneID" id="109423810"/>
<evidence type="ECO:0000313" key="10">
    <source>
        <dbReference type="EnsemblMetazoa" id="AALFPA23_007064.P9366"/>
    </source>
</evidence>
<evidence type="ECO:0000256" key="4">
    <source>
        <dbReference type="ARBA" id="ARBA00022833"/>
    </source>
</evidence>
<feature type="compositionally biased region" description="Acidic residues" evidence="7">
    <location>
        <begin position="400"/>
        <end position="409"/>
    </location>
</feature>
<feature type="binding site" evidence="6">
    <location>
        <position position="63"/>
    </location>
    <ligand>
        <name>Zn(2+)</name>
        <dbReference type="ChEBI" id="CHEBI:29105"/>
    </ligand>
</feature>
<dbReference type="Gene3D" id="3.40.1800.20">
    <property type="match status" value="1"/>
</dbReference>
<proteinExistence type="predicted"/>
<feature type="region of interest" description="Disordered" evidence="7">
    <location>
        <begin position="360"/>
        <end position="409"/>
    </location>
</feature>
<reference evidence="11" key="1">
    <citation type="journal article" date="2015" name="Proc. Natl. Acad. Sci. U.S.A.">
        <title>Genome sequence of the Asian Tiger mosquito, Aedes albopictus, reveals insights into its biology, genetics, and evolution.</title>
        <authorList>
            <person name="Chen X.G."/>
            <person name="Jiang X."/>
            <person name="Gu J."/>
            <person name="Xu M."/>
            <person name="Wu Y."/>
            <person name="Deng Y."/>
            <person name="Zhang C."/>
            <person name="Bonizzoni M."/>
            <person name="Dermauw W."/>
            <person name="Vontas J."/>
            <person name="Armbruster P."/>
            <person name="Huang X."/>
            <person name="Yang Y."/>
            <person name="Zhang H."/>
            <person name="He W."/>
            <person name="Peng H."/>
            <person name="Liu Y."/>
            <person name="Wu K."/>
            <person name="Chen J."/>
            <person name="Lirakis M."/>
            <person name="Topalis P."/>
            <person name="Van Leeuwen T."/>
            <person name="Hall A.B."/>
            <person name="Jiang X."/>
            <person name="Thorpe C."/>
            <person name="Mueller R.L."/>
            <person name="Sun C."/>
            <person name="Waterhouse R.M."/>
            <person name="Yan G."/>
            <person name="Tu Z.J."/>
            <person name="Fang X."/>
            <person name="James A.A."/>
        </authorList>
    </citation>
    <scope>NUCLEOTIDE SEQUENCE [LARGE SCALE GENOMIC DNA]</scope>
    <source>
        <strain evidence="11">Foshan</strain>
    </source>
</reference>
<feature type="domain" description="ZAD" evidence="9">
    <location>
        <begin position="15"/>
        <end position="90"/>
    </location>
</feature>
<dbReference type="InterPro" id="IPR036236">
    <property type="entry name" value="Znf_C2H2_sf"/>
</dbReference>
<keyword evidence="4 6" id="KW-0862">Zinc</keyword>
<dbReference type="SUPFAM" id="SSF57716">
    <property type="entry name" value="Glucocorticoid receptor-like (DNA-binding domain)"/>
    <property type="match status" value="1"/>
</dbReference>
<evidence type="ECO:0008006" key="12">
    <source>
        <dbReference type="Google" id="ProtNLM"/>
    </source>
</evidence>
<dbReference type="InterPro" id="IPR013087">
    <property type="entry name" value="Znf_C2H2_type"/>
</dbReference>
<protein>
    <recommendedName>
        <fullName evidence="12">C2h2-type zn-finger protein</fullName>
    </recommendedName>
</protein>
<evidence type="ECO:0000256" key="5">
    <source>
        <dbReference type="PROSITE-ProRule" id="PRU00042"/>
    </source>
</evidence>
<dbReference type="RefSeq" id="XP_019554389.3">
    <property type="nucleotide sequence ID" value="XM_019698844.3"/>
</dbReference>
<feature type="domain" description="C2H2-type" evidence="8">
    <location>
        <begin position="219"/>
        <end position="242"/>
    </location>
</feature>
<feature type="binding site" evidence="6">
    <location>
        <position position="17"/>
    </location>
    <ligand>
        <name>Zn(2+)</name>
        <dbReference type="ChEBI" id="CHEBI:29105"/>
    </ligand>
</feature>
<evidence type="ECO:0000259" key="8">
    <source>
        <dbReference type="PROSITE" id="PS50157"/>
    </source>
</evidence>
<organism evidence="10 11">
    <name type="scientific">Aedes albopictus</name>
    <name type="common">Asian tiger mosquito</name>
    <name type="synonym">Stegomyia albopicta</name>
    <dbReference type="NCBI Taxonomy" id="7160"/>
    <lineage>
        <taxon>Eukaryota</taxon>
        <taxon>Metazoa</taxon>
        <taxon>Ecdysozoa</taxon>
        <taxon>Arthropoda</taxon>
        <taxon>Hexapoda</taxon>
        <taxon>Insecta</taxon>
        <taxon>Pterygota</taxon>
        <taxon>Neoptera</taxon>
        <taxon>Endopterygota</taxon>
        <taxon>Diptera</taxon>
        <taxon>Nematocera</taxon>
        <taxon>Culicoidea</taxon>
        <taxon>Culicidae</taxon>
        <taxon>Culicinae</taxon>
        <taxon>Aedini</taxon>
        <taxon>Aedes</taxon>
        <taxon>Stegomyia</taxon>
    </lineage>
</organism>
<dbReference type="PROSITE" id="PS00028">
    <property type="entry name" value="ZINC_FINGER_C2H2_1"/>
    <property type="match status" value="5"/>
</dbReference>
<evidence type="ECO:0000256" key="2">
    <source>
        <dbReference type="ARBA" id="ARBA00022737"/>
    </source>
</evidence>
<dbReference type="PANTHER" id="PTHR24379:SF127">
    <property type="entry name" value="BLOODY FINGERS-RELATED"/>
    <property type="match status" value="1"/>
</dbReference>
<dbReference type="SMART" id="SM00355">
    <property type="entry name" value="ZnF_C2H2"/>
    <property type="match status" value="6"/>
</dbReference>
<dbReference type="Pfam" id="PF07776">
    <property type="entry name" value="zf-AD"/>
    <property type="match status" value="1"/>
</dbReference>
<dbReference type="PANTHER" id="PTHR24379">
    <property type="entry name" value="KRAB AND ZINC FINGER DOMAIN-CONTAINING"/>
    <property type="match status" value="1"/>
</dbReference>
<dbReference type="Gene3D" id="3.30.160.60">
    <property type="entry name" value="Classic Zinc Finger"/>
    <property type="match status" value="3"/>
</dbReference>
<evidence type="ECO:0000256" key="3">
    <source>
        <dbReference type="ARBA" id="ARBA00022771"/>
    </source>
</evidence>
<feature type="domain" description="C2H2-type" evidence="8">
    <location>
        <begin position="263"/>
        <end position="290"/>
    </location>
</feature>
<dbReference type="SUPFAM" id="SSF57667">
    <property type="entry name" value="beta-beta-alpha zinc fingers"/>
    <property type="match status" value="2"/>
</dbReference>
<dbReference type="PROSITE" id="PS51915">
    <property type="entry name" value="ZAD"/>
    <property type="match status" value="1"/>
</dbReference>
<evidence type="ECO:0000256" key="7">
    <source>
        <dbReference type="SAM" id="MobiDB-lite"/>
    </source>
</evidence>
<evidence type="ECO:0000256" key="1">
    <source>
        <dbReference type="ARBA" id="ARBA00022723"/>
    </source>
</evidence>
<name>A0ABM1Y9N1_AEDAL</name>